<gene>
    <name evidence="1" type="ORF">PQ477_05695</name>
</gene>
<proteinExistence type="predicted"/>
<dbReference type="SMART" id="SM00028">
    <property type="entry name" value="TPR"/>
    <property type="match status" value="2"/>
</dbReference>
<protein>
    <recommendedName>
        <fullName evidence="3">Tetratricopeptide repeat protein</fullName>
    </recommendedName>
</protein>
<evidence type="ECO:0008006" key="3">
    <source>
        <dbReference type="Google" id="ProtNLM"/>
    </source>
</evidence>
<dbReference type="Gene3D" id="1.25.40.10">
    <property type="entry name" value="Tetratricopeptide repeat domain"/>
    <property type="match status" value="1"/>
</dbReference>
<dbReference type="RefSeq" id="WP_274273154.1">
    <property type="nucleotide sequence ID" value="NZ_CP117834.1"/>
</dbReference>
<sequence length="492" mass="56328">MTAYIGISKQYNKAKQLKKLKRWKEALHAYDRLLNYLDEDAATFLKHQKEKVAKGDIKGALRVALDGATANPSSTVLRSQSVLVNLLKKDFKKAKAVWQQSSEKEAYLKSTFIGMSECLLRLKKLKYAEEVVYKGLILFPDNSTLHLAAAVVAFKQGDWEQTIYHYEKVERLNKQLKPPELDRYASALTELKQYNQAEETIHEGLIHYQSDKRLLERLIFIAATKLDWEAVVIRGEQLLTEIGDKQDATKACQATMATAAMMLDQKKEAESWSHGVGERVFHKPLWLSETILMYKTNHRTSTLVIVEEKNGVYKGAVKTSISSLKKEPVDILTVKINLNEEVDELERIASHYARVIIIGFEQVNESTSYILKNLNGEALIFNPKYDETLVKMFANHSALTILFDSIIDNQDWDSLKQSMSVDGNRYPFRLKALGEKKDSISDRLFATYLRHFVTHSHALSFMEVHRLHLCALANECENRGKERWSKVLVQKA</sequence>
<evidence type="ECO:0000313" key="2">
    <source>
        <dbReference type="Proteomes" id="UP001215143"/>
    </source>
</evidence>
<name>A0ABY7W7N6_9BACI</name>
<dbReference type="Proteomes" id="UP001215143">
    <property type="component" value="Chromosome"/>
</dbReference>
<dbReference type="InterPro" id="IPR011990">
    <property type="entry name" value="TPR-like_helical_dom_sf"/>
</dbReference>
<reference evidence="1 2" key="1">
    <citation type="submission" date="2023-02" db="EMBL/GenBank/DDBJ databases">
        <authorList>
            <person name="Liu G."/>
        </authorList>
    </citation>
    <scope>NUCLEOTIDE SEQUENCE [LARGE SCALE GENOMIC DNA]</scope>
    <source>
        <strain evidence="1 2">DSM 23008</strain>
    </source>
</reference>
<accession>A0ABY7W7N6</accession>
<organism evidence="1 2">
    <name type="scientific">Shouchella hunanensis</name>
    <dbReference type="NCBI Taxonomy" id="766894"/>
    <lineage>
        <taxon>Bacteria</taxon>
        <taxon>Bacillati</taxon>
        <taxon>Bacillota</taxon>
        <taxon>Bacilli</taxon>
        <taxon>Bacillales</taxon>
        <taxon>Bacillaceae</taxon>
        <taxon>Shouchella</taxon>
    </lineage>
</organism>
<dbReference type="EMBL" id="CP117834">
    <property type="protein sequence ID" value="WDF04957.1"/>
    <property type="molecule type" value="Genomic_DNA"/>
</dbReference>
<dbReference type="SUPFAM" id="SSF48452">
    <property type="entry name" value="TPR-like"/>
    <property type="match status" value="1"/>
</dbReference>
<evidence type="ECO:0000313" key="1">
    <source>
        <dbReference type="EMBL" id="WDF04957.1"/>
    </source>
</evidence>
<dbReference type="InterPro" id="IPR019734">
    <property type="entry name" value="TPR_rpt"/>
</dbReference>
<keyword evidence="2" id="KW-1185">Reference proteome</keyword>